<dbReference type="RefSeq" id="WP_155112232.1">
    <property type="nucleotide sequence ID" value="NZ_WMIB01000008.1"/>
</dbReference>
<feature type="transmembrane region" description="Helical" evidence="1">
    <location>
        <begin position="75"/>
        <end position="98"/>
    </location>
</feature>
<dbReference type="AlphaFoldDB" id="A0A7X2V521"/>
<accession>A0A7X2V521</accession>
<evidence type="ECO:0000313" key="3">
    <source>
        <dbReference type="Proteomes" id="UP000434639"/>
    </source>
</evidence>
<evidence type="ECO:0000256" key="1">
    <source>
        <dbReference type="SAM" id="Phobius"/>
    </source>
</evidence>
<keyword evidence="1" id="KW-0812">Transmembrane</keyword>
<feature type="transmembrane region" description="Helical" evidence="1">
    <location>
        <begin position="35"/>
        <end position="68"/>
    </location>
</feature>
<organism evidence="2 3">
    <name type="scientific">Metabacillus mangrovi</name>
    <dbReference type="NCBI Taxonomy" id="1491830"/>
    <lineage>
        <taxon>Bacteria</taxon>
        <taxon>Bacillati</taxon>
        <taxon>Bacillota</taxon>
        <taxon>Bacilli</taxon>
        <taxon>Bacillales</taxon>
        <taxon>Bacillaceae</taxon>
        <taxon>Metabacillus</taxon>
    </lineage>
</organism>
<sequence length="113" mass="13395">MKHFFLFYPGVFREMRQLSHERKEERRPDVGVFPYMFLIFANGLFLFFYSFAFLTLLLQVGFLIYYLFEESRFSWGALMGAGGFVFILAVMILFKYALYPPTKSLLLKKPEVS</sequence>
<dbReference type="EMBL" id="WMIB01000008">
    <property type="protein sequence ID" value="MTH53699.1"/>
    <property type="molecule type" value="Genomic_DNA"/>
</dbReference>
<protein>
    <submittedName>
        <fullName evidence="2">Uncharacterized protein</fullName>
    </submittedName>
</protein>
<dbReference type="SUPFAM" id="SSF101257">
    <property type="entry name" value="Flavivirus capsid protein C"/>
    <property type="match status" value="1"/>
</dbReference>
<name>A0A7X2V521_9BACI</name>
<reference evidence="2 3" key="1">
    <citation type="journal article" date="2017" name="Int. J. Syst. Evol. Microbiol.">
        <title>Bacillus mangrovi sp. nov., isolated from a sediment sample from a mangrove forest.</title>
        <authorList>
            <person name="Gupta V."/>
            <person name="Singh P.K."/>
            <person name="Korpole S."/>
            <person name="Tanuku N.R.S."/>
            <person name="Pinnaka A.K."/>
        </authorList>
    </citation>
    <scope>NUCLEOTIDE SEQUENCE [LARGE SCALE GENOMIC DNA]</scope>
    <source>
        <strain evidence="2 3">KCTC 33872</strain>
    </source>
</reference>
<comment type="caution">
    <text evidence="2">The sequence shown here is derived from an EMBL/GenBank/DDBJ whole genome shotgun (WGS) entry which is preliminary data.</text>
</comment>
<keyword evidence="1" id="KW-0472">Membrane</keyword>
<dbReference type="InterPro" id="IPR037172">
    <property type="entry name" value="Flavi_capsidC_sf"/>
</dbReference>
<keyword evidence="3" id="KW-1185">Reference proteome</keyword>
<dbReference type="Proteomes" id="UP000434639">
    <property type="component" value="Unassembled WGS sequence"/>
</dbReference>
<evidence type="ECO:0000313" key="2">
    <source>
        <dbReference type="EMBL" id="MTH53699.1"/>
    </source>
</evidence>
<proteinExistence type="predicted"/>
<gene>
    <name evidence="2" type="ORF">GKZ89_09815</name>
</gene>
<keyword evidence="1" id="KW-1133">Transmembrane helix</keyword>